<feature type="compositionally biased region" description="Polar residues" evidence="1">
    <location>
        <begin position="174"/>
        <end position="191"/>
    </location>
</feature>
<reference evidence="2" key="1">
    <citation type="submission" date="2021-01" db="EMBL/GenBank/DDBJ databases">
        <authorList>
            <person name="Kaushik A."/>
        </authorList>
    </citation>
    <scope>NUCLEOTIDE SEQUENCE</scope>
    <source>
        <strain evidence="2">AG2-2IIIB</strain>
    </source>
</reference>
<dbReference type="Proteomes" id="UP000663843">
    <property type="component" value="Unassembled WGS sequence"/>
</dbReference>
<proteinExistence type="predicted"/>
<feature type="region of interest" description="Disordered" evidence="1">
    <location>
        <begin position="171"/>
        <end position="257"/>
    </location>
</feature>
<dbReference type="AlphaFoldDB" id="A0A8H3BL75"/>
<evidence type="ECO:0000256" key="1">
    <source>
        <dbReference type="SAM" id="MobiDB-lite"/>
    </source>
</evidence>
<dbReference type="EMBL" id="CAJMWT010002971">
    <property type="protein sequence ID" value="CAE6459554.1"/>
    <property type="molecule type" value="Genomic_DNA"/>
</dbReference>
<feature type="region of interest" description="Disordered" evidence="1">
    <location>
        <begin position="1"/>
        <end position="27"/>
    </location>
</feature>
<feature type="compositionally biased region" description="Polar residues" evidence="1">
    <location>
        <begin position="339"/>
        <end position="359"/>
    </location>
</feature>
<protein>
    <submittedName>
        <fullName evidence="2">Uncharacterized protein</fullName>
    </submittedName>
</protein>
<feature type="region of interest" description="Disordered" evidence="1">
    <location>
        <begin position="270"/>
        <end position="359"/>
    </location>
</feature>
<feature type="compositionally biased region" description="Basic and acidic residues" evidence="1">
    <location>
        <begin position="301"/>
        <end position="315"/>
    </location>
</feature>
<feature type="compositionally biased region" description="Basic residues" evidence="1">
    <location>
        <begin position="277"/>
        <end position="287"/>
    </location>
</feature>
<feature type="compositionally biased region" description="Polar residues" evidence="1">
    <location>
        <begin position="316"/>
        <end position="333"/>
    </location>
</feature>
<name>A0A8H3BL75_9AGAM</name>
<evidence type="ECO:0000313" key="3">
    <source>
        <dbReference type="Proteomes" id="UP000663843"/>
    </source>
</evidence>
<accession>A0A8H3BL75</accession>
<sequence length="382" mass="41786">MPPTSRPPSRCSARLRKRKSTESELPYSHPITVPAVVSSRSAPTEEWTWEQKLAHFQNLPPILCPASPPPIFAPSETVEQAQRRSRQRIEQMTKRLSNQPLYQARHLLQLASTELKGPFSPGCKYWGTIAPEPKVLLPEDLVSLGQSFPKPVAHTHSQPIGPLQIDIADIPRFSTPSAPGPSSTVITGPSTPFTPPSASRAPTKLIPSKTNSGRELVPIDFDPPSPNRSPTPTPSLPPSRMGSQALSGSRPPETPGSASRRLFILNLQQASQASSVRSRRTRPRISRGLKILPSVGPPLVARERVANPDRAESRDQSPLSRFSQRGTKSNPGSQRAGPSRQQSQAPIASQQETAETYTYNSEFSVERHIDEIGRFMEDDIGG</sequence>
<organism evidence="2 3">
    <name type="scientific">Rhizoctonia solani</name>
    <dbReference type="NCBI Taxonomy" id="456999"/>
    <lineage>
        <taxon>Eukaryota</taxon>
        <taxon>Fungi</taxon>
        <taxon>Dikarya</taxon>
        <taxon>Basidiomycota</taxon>
        <taxon>Agaricomycotina</taxon>
        <taxon>Agaricomycetes</taxon>
        <taxon>Cantharellales</taxon>
        <taxon>Ceratobasidiaceae</taxon>
        <taxon>Rhizoctonia</taxon>
    </lineage>
</organism>
<comment type="caution">
    <text evidence="2">The sequence shown here is derived from an EMBL/GenBank/DDBJ whole genome shotgun (WGS) entry which is preliminary data.</text>
</comment>
<feature type="compositionally biased region" description="Pro residues" evidence="1">
    <location>
        <begin position="221"/>
        <end position="237"/>
    </location>
</feature>
<gene>
    <name evidence="2" type="ORF">RDB_LOCUS94890</name>
</gene>
<evidence type="ECO:0000313" key="2">
    <source>
        <dbReference type="EMBL" id="CAE6459554.1"/>
    </source>
</evidence>